<feature type="chain" id="PRO_5046510316" evidence="1">
    <location>
        <begin position="25"/>
        <end position="154"/>
    </location>
</feature>
<keyword evidence="2" id="KW-0969">Cilium</keyword>
<dbReference type="Pfam" id="PF06366">
    <property type="entry name" value="FlhE"/>
    <property type="match status" value="1"/>
</dbReference>
<dbReference type="EMBL" id="JAUZQE010000003">
    <property type="protein sequence ID" value="MDR4124809.1"/>
    <property type="molecule type" value="Genomic_DNA"/>
</dbReference>
<sequence>MAARLKRGVVAAVACALWAAAALATVQPAAARTAGKQAWTEARVSPGLHSLNQAATVQHEPRAGTVPRGAVITQVLAQRDYAGSADVKTSLCWGTSGRCVDITGRALNTRAFEGLDASQPMRLVHRVTAWRGSHPPLYVKGNVTVWYALPEAVR</sequence>
<keyword evidence="3" id="KW-1185">Reference proteome</keyword>
<evidence type="ECO:0000256" key="1">
    <source>
        <dbReference type="SAM" id="SignalP"/>
    </source>
</evidence>
<feature type="signal peptide" evidence="1">
    <location>
        <begin position="1"/>
        <end position="24"/>
    </location>
</feature>
<accession>A0ABU1D301</accession>
<name>A0ABU1D301_9BURK</name>
<keyword evidence="2" id="KW-0282">Flagellum</keyword>
<keyword evidence="1" id="KW-0732">Signal</keyword>
<organism evidence="2 3">
    <name type="scientific">Yanghanlia caeni</name>
    <dbReference type="NCBI Taxonomy" id="3064283"/>
    <lineage>
        <taxon>Bacteria</taxon>
        <taxon>Pseudomonadati</taxon>
        <taxon>Pseudomonadota</taxon>
        <taxon>Betaproteobacteria</taxon>
        <taxon>Burkholderiales</taxon>
        <taxon>Alcaligenaceae</taxon>
        <taxon>Yanghanlia</taxon>
    </lineage>
</organism>
<dbReference type="Proteomes" id="UP001232156">
    <property type="component" value="Unassembled WGS sequence"/>
</dbReference>
<comment type="caution">
    <text evidence="2">The sequence shown here is derived from an EMBL/GenBank/DDBJ whole genome shotgun (WGS) entry which is preliminary data.</text>
</comment>
<dbReference type="RefSeq" id="WP_165276985.1">
    <property type="nucleotide sequence ID" value="NZ_JAUZQE010000003.1"/>
</dbReference>
<keyword evidence="2" id="KW-0966">Cell projection</keyword>
<gene>
    <name evidence="2" type="ORF">Q8947_02270</name>
</gene>
<protein>
    <submittedName>
        <fullName evidence="2">Flagellar protein FlhE</fullName>
    </submittedName>
</protein>
<dbReference type="InterPro" id="IPR009420">
    <property type="entry name" value="FlhE"/>
</dbReference>
<evidence type="ECO:0000313" key="3">
    <source>
        <dbReference type="Proteomes" id="UP001232156"/>
    </source>
</evidence>
<reference evidence="2 3" key="1">
    <citation type="submission" date="2023-08" db="EMBL/GenBank/DDBJ databases">
        <title>Alcaligenaceae gen. nov., a novel taxon isolated from the sludge of Yixing Pesticide Factory.</title>
        <authorList>
            <person name="Ruan L."/>
        </authorList>
    </citation>
    <scope>NUCLEOTIDE SEQUENCE [LARGE SCALE GENOMIC DNA]</scope>
    <source>
        <strain evidence="2 3">LG-2</strain>
    </source>
</reference>
<evidence type="ECO:0000313" key="2">
    <source>
        <dbReference type="EMBL" id="MDR4124809.1"/>
    </source>
</evidence>
<proteinExistence type="predicted"/>